<dbReference type="GO" id="GO:0005856">
    <property type="term" value="C:cytoskeleton"/>
    <property type="evidence" value="ECO:0007669"/>
    <property type="project" value="TreeGrafter"/>
</dbReference>
<evidence type="ECO:0000313" key="4">
    <source>
        <dbReference type="EMBL" id="KYN38436.1"/>
    </source>
</evidence>
<feature type="domain" description="Cilia- and flagella-associated protein 58 central coiled coil" evidence="3">
    <location>
        <begin position="4"/>
        <end position="88"/>
    </location>
</feature>
<sequence>VLRKVEKEKEDLKNDLQASRTEISNLRQQIEEIKKEEKSLRQTIHQADLEIVRQKKDIDNIMNERDILGTQLVRRNDELSLQYSRMKV</sequence>
<evidence type="ECO:0000256" key="2">
    <source>
        <dbReference type="SAM" id="Coils"/>
    </source>
</evidence>
<reference evidence="4 5" key="1">
    <citation type="submission" date="2016-03" db="EMBL/GenBank/DDBJ databases">
        <title>Trachymyrmex septentrionalis WGS genome.</title>
        <authorList>
            <person name="Nygaard S."/>
            <person name="Hu H."/>
            <person name="Boomsma J."/>
            <person name="Zhang G."/>
        </authorList>
    </citation>
    <scope>NUCLEOTIDE SEQUENCE [LARGE SCALE GENOMIC DNA]</scope>
    <source>
        <strain evidence="4">Tsep2-gDNA-1</strain>
        <tissue evidence="4">Whole body</tissue>
    </source>
</reference>
<accession>A0A151JVZ1</accession>
<feature type="non-terminal residue" evidence="4">
    <location>
        <position position="1"/>
    </location>
</feature>
<dbReference type="AlphaFoldDB" id="A0A151JVZ1"/>
<dbReference type="Gene3D" id="6.10.250.3110">
    <property type="match status" value="1"/>
</dbReference>
<dbReference type="Proteomes" id="UP000078541">
    <property type="component" value="Unassembled WGS sequence"/>
</dbReference>
<protein>
    <recommendedName>
        <fullName evidence="3">Cilia- and flagella-associated protein 58 central coiled coil domain-containing protein</fullName>
    </recommendedName>
</protein>
<dbReference type="PANTHER" id="PTHR32083:SF0">
    <property type="entry name" value="CILIA AND FLAGELLA-ASSOCIATED PROTEIN 58"/>
    <property type="match status" value="1"/>
</dbReference>
<dbReference type="PANTHER" id="PTHR32083">
    <property type="entry name" value="CILIA AND FLAGELLA-ASSOCIATED PROTEIN 58-RELATED"/>
    <property type="match status" value="1"/>
</dbReference>
<evidence type="ECO:0000256" key="1">
    <source>
        <dbReference type="ARBA" id="ARBA00023054"/>
    </source>
</evidence>
<evidence type="ECO:0000259" key="3">
    <source>
        <dbReference type="Pfam" id="PF21771"/>
    </source>
</evidence>
<evidence type="ECO:0000313" key="5">
    <source>
        <dbReference type="Proteomes" id="UP000078541"/>
    </source>
</evidence>
<gene>
    <name evidence="4" type="ORF">ALC56_07190</name>
</gene>
<organism evidence="4 5">
    <name type="scientific">Trachymyrmex septentrionalis</name>
    <dbReference type="NCBI Taxonomy" id="34720"/>
    <lineage>
        <taxon>Eukaryota</taxon>
        <taxon>Metazoa</taxon>
        <taxon>Ecdysozoa</taxon>
        <taxon>Arthropoda</taxon>
        <taxon>Hexapoda</taxon>
        <taxon>Insecta</taxon>
        <taxon>Pterygota</taxon>
        <taxon>Neoptera</taxon>
        <taxon>Endopterygota</taxon>
        <taxon>Hymenoptera</taxon>
        <taxon>Apocrita</taxon>
        <taxon>Aculeata</taxon>
        <taxon>Formicoidea</taxon>
        <taxon>Formicidae</taxon>
        <taxon>Myrmicinae</taxon>
        <taxon>Trachymyrmex</taxon>
    </lineage>
</organism>
<feature type="coiled-coil region" evidence="2">
    <location>
        <begin position="2"/>
        <end position="64"/>
    </location>
</feature>
<dbReference type="InterPro" id="IPR049270">
    <property type="entry name" value="CFAP58_CC"/>
</dbReference>
<proteinExistence type="predicted"/>
<keyword evidence="5" id="KW-1185">Reference proteome</keyword>
<dbReference type="EMBL" id="KQ981671">
    <property type="protein sequence ID" value="KYN38436.1"/>
    <property type="molecule type" value="Genomic_DNA"/>
</dbReference>
<dbReference type="STRING" id="34720.A0A151JVZ1"/>
<dbReference type="Pfam" id="PF21771">
    <property type="entry name" value="CFAP58_CC"/>
    <property type="match status" value="1"/>
</dbReference>
<keyword evidence="1 2" id="KW-0175">Coiled coil</keyword>
<name>A0A151JVZ1_9HYME</name>